<evidence type="ECO:0000256" key="6">
    <source>
        <dbReference type="ARBA" id="ARBA00045654"/>
    </source>
</evidence>
<dbReference type="InterPro" id="IPR026825">
    <property type="entry name" value="Vac14"/>
</dbReference>
<dbReference type="SUPFAM" id="SSF48371">
    <property type="entry name" value="ARM repeat"/>
    <property type="match status" value="1"/>
</dbReference>
<keyword evidence="5" id="KW-0472">Membrane</keyword>
<dbReference type="PANTHER" id="PTHR16023:SF0">
    <property type="entry name" value="PROTEIN VAC14 HOMOLOG"/>
    <property type="match status" value="1"/>
</dbReference>
<comment type="similarity">
    <text evidence="2">Belongs to the VAC14 family.</text>
</comment>
<dbReference type="Proteomes" id="UP000887566">
    <property type="component" value="Unplaced"/>
</dbReference>
<evidence type="ECO:0000313" key="10">
    <source>
        <dbReference type="WBParaSite" id="PSAMB.scaffold3009size20051.g19998.t1"/>
    </source>
</evidence>
<dbReference type="PANTHER" id="PTHR16023">
    <property type="entry name" value="TAX1 BINDING PROTEIN-RELATED"/>
    <property type="match status" value="1"/>
</dbReference>
<evidence type="ECO:0000256" key="5">
    <source>
        <dbReference type="ARBA" id="ARBA00023136"/>
    </source>
</evidence>
<dbReference type="InterPro" id="IPR016024">
    <property type="entry name" value="ARM-type_fold"/>
</dbReference>
<organism evidence="9 10">
    <name type="scientific">Plectus sambesii</name>
    <dbReference type="NCBI Taxonomy" id="2011161"/>
    <lineage>
        <taxon>Eukaryota</taxon>
        <taxon>Metazoa</taxon>
        <taxon>Ecdysozoa</taxon>
        <taxon>Nematoda</taxon>
        <taxon>Chromadorea</taxon>
        <taxon>Plectida</taxon>
        <taxon>Plectina</taxon>
        <taxon>Plectoidea</taxon>
        <taxon>Plectidae</taxon>
        <taxon>Plectus</taxon>
    </lineage>
</organism>
<sequence>METQYAPLTASTVRSLTDKLYEKRKAAALDIEKQVREFVSSNQSSQLERVLDVLNELARSQNPHTRKGGLIGLAAAAIALGKLTANYTPQLVLPVVDCFADADSRVRYYACEALYNIVKVTREAALVHFSVLFDTLCKLSADTDQNVRSGSELLDRLLKDIVMSTSSFQVAEFVVLLRERIYTKNSSVRRFLVSWLSSLSTVPEVNLLPYLAEILDGLLQILSDPSLMVRELCESVLGQFLERIKANPSQVDLGLMVNVLIFHAQSTDDLVRFTALVWLQEFLTIGGVKMLPFASGYMTALLPCLNYPADEHRRDMHSVATATNVALMRLVDDDVAQKETSLELDSVIDVLKSHLQHETVQTRVAVLKWIHHLHKKMPGKVFPYVERLFPILLTMLSDASDEVVLLDLEVLSDLCQEKDSAAHVSLDALDLPTESKVKLAGISPYFVKFALSLLEMFRDDSMLLKERGTLIIRQLCLLLKPEEIYRSLAVLLSSDRDIVFVSHMVQTLNGILLTATELFPLRNQLKQLDSQASRDLFVCLYRCWCHQPVAVVGLCLLSQNYAHAAQLIHLFTDMDVTVDFLTEIDRLVQLLESPIFAYLRLHLLDSQHQNHLAAVLYGFLMLLPQTEAFHTLHRRLQCLPVPAATNVMSEKRSKSPTKAKFEGIAFDSLLQHFQAVQETHRHFNRLKHRELLAKTA</sequence>
<dbReference type="InterPro" id="IPR011989">
    <property type="entry name" value="ARM-like"/>
</dbReference>
<comment type="function">
    <text evidence="6">Scaffold protein component of the PI(3,5)P2 regulatory complex which regulates both the synthesis and turnover of phosphatidylinositol 3,5-bisphosphate (PtdIns(3,5)P2). Pentamerizes into a star-shaped structure and nucleates the assembly of the complex. The pentamer binds a single copy each of PIKFYVE and FIG4 and coordinates both PIKfyve kinase activity and FIG4 phosphatase activity, being required to maintain normal levels of phosphatidylinositol 3-phosphate (PtdIns(3)P) and phosphatidylinositol 5-phosphate (PtdIns(5)P). Plays a role in the biogenesis of endosome carrier vesicles (ECV) / multivesicular bodies (MVB) transport intermediates from early endosomes.</text>
</comment>
<dbReference type="Pfam" id="PF12755">
    <property type="entry name" value="Vac14_Fab1_bd"/>
    <property type="match status" value="1"/>
</dbReference>
<evidence type="ECO:0000256" key="1">
    <source>
        <dbReference type="ARBA" id="ARBA00004308"/>
    </source>
</evidence>
<dbReference type="WBParaSite" id="PSAMB.scaffold3009size20051.g19998.t1">
    <property type="protein sequence ID" value="PSAMB.scaffold3009size20051.g19998.t1"/>
    <property type="gene ID" value="PSAMB.scaffold3009size20051.g19998"/>
</dbReference>
<comment type="subcellular location">
    <subcellularLocation>
        <location evidence="1">Endomembrane system</location>
    </subcellularLocation>
</comment>
<evidence type="ECO:0000313" key="9">
    <source>
        <dbReference type="Proteomes" id="UP000887566"/>
    </source>
</evidence>
<evidence type="ECO:0000256" key="4">
    <source>
        <dbReference type="ARBA" id="ARBA00022737"/>
    </source>
</evidence>
<keyword evidence="9" id="KW-1185">Reference proteome</keyword>
<dbReference type="GO" id="GO:0006661">
    <property type="term" value="P:phosphatidylinositol biosynthetic process"/>
    <property type="evidence" value="ECO:0007669"/>
    <property type="project" value="InterPro"/>
</dbReference>
<dbReference type="InterPro" id="IPR021841">
    <property type="entry name" value="VAC14_Fig4p-bd"/>
</dbReference>
<evidence type="ECO:0000256" key="3">
    <source>
        <dbReference type="ARBA" id="ARBA00013840"/>
    </source>
</evidence>
<dbReference type="GO" id="GO:0010008">
    <property type="term" value="C:endosome membrane"/>
    <property type="evidence" value="ECO:0007669"/>
    <property type="project" value="TreeGrafter"/>
</dbReference>
<dbReference type="Gene3D" id="1.25.10.10">
    <property type="entry name" value="Leucine-rich Repeat Variant"/>
    <property type="match status" value="2"/>
</dbReference>
<evidence type="ECO:0000256" key="2">
    <source>
        <dbReference type="ARBA" id="ARBA00010225"/>
    </source>
</evidence>
<comment type="subunit">
    <text evidence="7">Forms pentamers. Component of the PI(3,5)P2 regulatory complex/PAS complex, at least composed of PIKFYVE, FIG4 and VAC14. VAC14 nucleates the assembly of the complex and serves as a scaffold by pentamerizing into a star-shaped structure, which can bind a single copy each of PIKFYVE and FIG4 and coordinates their activities. Interacts with NOS1.</text>
</comment>
<name>A0A914W468_9BILA</name>
<feature type="domain" description="Vacuolar protein 14 C-terminal Fig4-binding" evidence="8">
    <location>
        <begin position="462"/>
        <end position="638"/>
    </location>
</feature>
<accession>A0A914W468</accession>
<protein>
    <recommendedName>
        <fullName evidence="3">Protein VAC14 homolog</fullName>
    </recommendedName>
</protein>
<dbReference type="Pfam" id="PF11916">
    <property type="entry name" value="Vac14_Fig4_bd"/>
    <property type="match status" value="1"/>
</dbReference>
<dbReference type="AlphaFoldDB" id="A0A914W468"/>
<reference evidence="10" key="1">
    <citation type="submission" date="2022-11" db="UniProtKB">
        <authorList>
            <consortium name="WormBaseParasite"/>
        </authorList>
    </citation>
    <scope>IDENTIFICATION</scope>
</reference>
<proteinExistence type="inferred from homology"/>
<evidence type="ECO:0000259" key="8">
    <source>
        <dbReference type="Pfam" id="PF11916"/>
    </source>
</evidence>
<keyword evidence="4" id="KW-0677">Repeat</keyword>
<dbReference type="GO" id="GO:0070772">
    <property type="term" value="C:PAS complex"/>
    <property type="evidence" value="ECO:0007669"/>
    <property type="project" value="InterPro"/>
</dbReference>
<evidence type="ECO:0000256" key="7">
    <source>
        <dbReference type="ARBA" id="ARBA00047092"/>
    </source>
</evidence>